<evidence type="ECO:0000313" key="1">
    <source>
        <dbReference type="EMBL" id="SMO85889.1"/>
    </source>
</evidence>
<dbReference type="AlphaFoldDB" id="A0A521EPL8"/>
<accession>A0A521EPL8</accession>
<gene>
    <name evidence="1" type="ORF">SAMN06265173_11843</name>
</gene>
<protein>
    <submittedName>
        <fullName evidence="1">Uncharacterized protein</fullName>
    </submittedName>
</protein>
<sequence>MNRIIQARKANAAPGAAELSIFSKMKGWGDARV</sequence>
<name>A0A521EPL8_9RHOB</name>
<evidence type="ECO:0000313" key="2">
    <source>
        <dbReference type="Proteomes" id="UP000316030"/>
    </source>
</evidence>
<dbReference type="EMBL" id="FXTO01000018">
    <property type="protein sequence ID" value="SMO85889.1"/>
    <property type="molecule type" value="Genomic_DNA"/>
</dbReference>
<reference evidence="1 2" key="1">
    <citation type="submission" date="2017-05" db="EMBL/GenBank/DDBJ databases">
        <authorList>
            <person name="Varghese N."/>
            <person name="Submissions S."/>
        </authorList>
    </citation>
    <scope>NUCLEOTIDE SEQUENCE [LARGE SCALE GENOMIC DNA]</scope>
    <source>
        <strain evidence="1 2">DSM 29506</strain>
    </source>
</reference>
<organism evidence="1 2">
    <name type="scientific">Thalassovita litoralis</name>
    <dbReference type="NCBI Taxonomy" id="1010611"/>
    <lineage>
        <taxon>Bacteria</taxon>
        <taxon>Pseudomonadati</taxon>
        <taxon>Pseudomonadota</taxon>
        <taxon>Alphaproteobacteria</taxon>
        <taxon>Rhodobacterales</taxon>
        <taxon>Roseobacteraceae</taxon>
        <taxon>Thalassovita</taxon>
    </lineage>
</organism>
<dbReference type="Proteomes" id="UP000316030">
    <property type="component" value="Unassembled WGS sequence"/>
</dbReference>
<keyword evidence="2" id="KW-1185">Reference proteome</keyword>
<proteinExistence type="predicted"/>